<dbReference type="SUPFAM" id="SSF50934">
    <property type="entry name" value="Tachylectin-2"/>
    <property type="match status" value="2"/>
</dbReference>
<gene>
    <name evidence="3" type="ORF">Aglo03_36540</name>
</gene>
<evidence type="ECO:0000313" key="4">
    <source>
        <dbReference type="Proteomes" id="UP001165042"/>
    </source>
</evidence>
<dbReference type="Pfam" id="PF26607">
    <property type="entry name" value="DUF8189"/>
    <property type="match status" value="1"/>
</dbReference>
<dbReference type="Proteomes" id="UP001165042">
    <property type="component" value="Unassembled WGS sequence"/>
</dbReference>
<accession>A0A9W6VBC1</accession>
<dbReference type="InterPro" id="IPR023294">
    <property type="entry name" value="Tachylectin2"/>
</dbReference>
<reference evidence="3" key="1">
    <citation type="submission" date="2023-02" db="EMBL/GenBank/DDBJ databases">
        <title>Actinokineospora globicatena NBRC 15670.</title>
        <authorList>
            <person name="Ichikawa N."/>
            <person name="Sato H."/>
            <person name="Tonouchi N."/>
        </authorList>
    </citation>
    <scope>NUCLEOTIDE SEQUENCE</scope>
    <source>
        <strain evidence="3">NBRC 15670</strain>
    </source>
</reference>
<dbReference type="SUPFAM" id="SSF89372">
    <property type="entry name" value="Fucose-specific lectin"/>
    <property type="match status" value="1"/>
</dbReference>
<dbReference type="Gene3D" id="2.115.10.10">
    <property type="entry name" value="Tachylectin 2"/>
    <property type="match status" value="2"/>
</dbReference>
<dbReference type="InterPro" id="IPR036813">
    <property type="entry name" value="Tachylectin2_sf"/>
</dbReference>
<feature type="domain" description="PLL-like beta propeller" evidence="2">
    <location>
        <begin position="720"/>
        <end position="878"/>
    </location>
</feature>
<name>A0A9W6VBC1_9PSEU</name>
<comment type="caution">
    <text evidence="3">The sequence shown here is derived from an EMBL/GenBank/DDBJ whole genome shotgun (WGS) entry which is preliminary data.</text>
</comment>
<proteinExistence type="predicted"/>
<organism evidence="3 4">
    <name type="scientific">Actinokineospora globicatena</name>
    <dbReference type="NCBI Taxonomy" id="103729"/>
    <lineage>
        <taxon>Bacteria</taxon>
        <taxon>Bacillati</taxon>
        <taxon>Actinomycetota</taxon>
        <taxon>Actinomycetes</taxon>
        <taxon>Pseudonocardiales</taxon>
        <taxon>Pseudonocardiaceae</taxon>
        <taxon>Actinokineospora</taxon>
    </lineage>
</organism>
<evidence type="ECO:0000313" key="3">
    <source>
        <dbReference type="EMBL" id="GLW92838.1"/>
    </source>
</evidence>
<feature type="domain" description="Tachylectin 2" evidence="1">
    <location>
        <begin position="341"/>
        <end position="522"/>
    </location>
</feature>
<feature type="domain" description="Tachylectin 2" evidence="1">
    <location>
        <begin position="66"/>
        <end position="280"/>
    </location>
</feature>
<keyword evidence="4" id="KW-1185">Reference proteome</keyword>
<sequence length="918" mass="97403">MEESMGRFTRSARLALAALVGAVGIPVLVGVGTPASALDTSTCAPSVNLFTALSGGDGLQLYTHDEPESGIASIPVSQGIGNGWNGRVLTGPNGYVYHLNAAGDVARHRWLPTGWENGGQSVLVGTGWTGWQTAAQHYRITVDANDHFYTVKPDGKLRWHAYTQTGSTYTWQERELQTGWDRFDQVFAGGKGVLYARAPGEGTGKLYRFVYDHVTNTFTQNNLVVGDGWNGFKQLASGGGDVIYALRTNGELWWYRYRPTQAAWASNTAGAEKTLLAGWWTGVDEFAPAIGACSPSSLATDVVCAPQVDLHSTGASGGLTLSRQEEIEVGYFGRKGAIASIGGGPGWANRVLRGPGGLIYFITPAGELRSHQWSASGWTDGGVSLLKGTGWTGFDQPANRYRITVDAAGDFYWVKDNSELVRSRRDSGGTWTHETLDYGWGRYNQVFAAGNGVIYARDGSIGDGTVYRFHYDVASRRWLDYGTSLSTGWNGYKQLVSPGGDVILGLTPSYAVYWYRWDPAAKQFALSGRGLTKEYLLWWDGANEIAADITACTPVAPATVPPVTPSGPNSERGALVYNPGTQKLDAAYVSDQNQLYLGSQSSQNSPVITFDPALTGPSYTGTPSLAVGSDGALVVAVNATDAQTRTSARTGPITAPWTAAVSQRGTFANSPTLVRGGDGLLSAFAVDGAGKLWWSKQFSATKAFAPWRLAGSTTITTDFAVLANGNDFEVVYRTTSNAAAVSKVVNGVASAPRTAAGVTVGSAPAGVVFADGKVQLVVRAADGKLHTQKETASGFTAGWTEIGASQATYAGSPSAILNTHGIVEVAVRGSDGYVYRGGQTVPGSSTWRTWATNLDPAASDPVLAKASGVEQRVFFRDGYGGSYLWYVEAYNSSQQFAAGAKPGTERVEIKSVKGKAPR</sequence>
<dbReference type="AlphaFoldDB" id="A0A9W6VBC1"/>
<dbReference type="InterPro" id="IPR058502">
    <property type="entry name" value="PLL-like_beta-prop"/>
</dbReference>
<dbReference type="Gene3D" id="2.120.10.70">
    <property type="entry name" value="Fucose-specific lectin"/>
    <property type="match status" value="1"/>
</dbReference>
<dbReference type="Pfam" id="PF14517">
    <property type="entry name" value="Tachylectin"/>
    <property type="match status" value="2"/>
</dbReference>
<evidence type="ECO:0000259" key="1">
    <source>
        <dbReference type="Pfam" id="PF14517"/>
    </source>
</evidence>
<protein>
    <recommendedName>
        <fullName evidence="5">Tachylectin</fullName>
    </recommendedName>
</protein>
<evidence type="ECO:0000259" key="2">
    <source>
        <dbReference type="Pfam" id="PF26607"/>
    </source>
</evidence>
<dbReference type="EMBL" id="BSSD01000005">
    <property type="protein sequence ID" value="GLW92838.1"/>
    <property type="molecule type" value="Genomic_DNA"/>
</dbReference>
<evidence type="ECO:0008006" key="5">
    <source>
        <dbReference type="Google" id="ProtNLM"/>
    </source>
</evidence>